<feature type="domain" description="Glycoside hydrolase family 3 C-terminal" evidence="8">
    <location>
        <begin position="348"/>
        <end position="546"/>
    </location>
</feature>
<dbReference type="Pfam" id="PF00933">
    <property type="entry name" value="Glyco_hydro_3"/>
    <property type="match status" value="1"/>
</dbReference>
<evidence type="ECO:0000259" key="8">
    <source>
        <dbReference type="Pfam" id="PF01915"/>
    </source>
</evidence>
<proteinExistence type="inferred from homology"/>
<comment type="similarity">
    <text evidence="2">Belongs to the glycosyl hydrolase 3 family.</text>
</comment>
<evidence type="ECO:0000256" key="6">
    <source>
        <dbReference type="ARBA" id="ARBA00023295"/>
    </source>
</evidence>
<evidence type="ECO:0000313" key="9">
    <source>
        <dbReference type="EMBL" id="WOJ92853.1"/>
    </source>
</evidence>
<dbReference type="Gene3D" id="3.20.20.300">
    <property type="entry name" value="Glycoside hydrolase, family 3, N-terminal domain"/>
    <property type="match status" value="1"/>
</dbReference>
<feature type="domain" description="Glycoside hydrolase family 3 N-terminal" evidence="7">
    <location>
        <begin position="2"/>
        <end position="310"/>
    </location>
</feature>
<comment type="catalytic activity">
    <reaction evidence="1">
        <text>Hydrolysis of terminal, non-reducing beta-D-glucosyl residues with release of beta-D-glucose.</text>
        <dbReference type="EC" id="3.2.1.21"/>
    </reaction>
</comment>
<dbReference type="InterPro" id="IPR036962">
    <property type="entry name" value="Glyco_hydro_3_N_sf"/>
</dbReference>
<evidence type="ECO:0000256" key="2">
    <source>
        <dbReference type="ARBA" id="ARBA00005336"/>
    </source>
</evidence>
<organism evidence="9 10">
    <name type="scientific">Congregibacter variabilis</name>
    <dbReference type="NCBI Taxonomy" id="3081200"/>
    <lineage>
        <taxon>Bacteria</taxon>
        <taxon>Pseudomonadati</taxon>
        <taxon>Pseudomonadota</taxon>
        <taxon>Gammaproteobacteria</taxon>
        <taxon>Cellvibrionales</taxon>
        <taxon>Halieaceae</taxon>
        <taxon>Congregibacter</taxon>
    </lineage>
</organism>
<evidence type="ECO:0000256" key="5">
    <source>
        <dbReference type="ARBA" id="ARBA00022801"/>
    </source>
</evidence>
<dbReference type="Pfam" id="PF01915">
    <property type="entry name" value="Glyco_hydro_3_C"/>
    <property type="match status" value="1"/>
</dbReference>
<dbReference type="RefSeq" id="WP_407347511.1">
    <property type="nucleotide sequence ID" value="NZ_CP136864.1"/>
</dbReference>
<sequence>MTLQEKLGQITQSVWHNNVSPTVVQEFGIGSIIHTEGPTPGPAALDWINKLDEFQRAALQTRLGIPLLFAVDAVHGQNTFEGAVIFPHNIGMAATRNLELIQRSAQITALEAAGTGFNWTFSPCIAMPKHEHWGRVYEGFSEDRDLTTAAVIASVQGHQGQDLSLPSTIAATAKHYIGDGGTDGGIEGGNTTISEQELREDYLPPYAAAVEQGIASIMVGFNSVNGVNMHQNGYLVNEVLKSELGFEGVVITDWNGGLRWGDPHLVLNAGIDIVMQPGNHEEFITRLEASVLDGTVPVSRINDAVARVLRMKLALGLFDNPFGKREYAADIGSQEHRDVARQAVRESLVLLKSDSDVLPLQVNEPIAVVGEHADNSGLQSGGWSIHWQGQSESYAGATTILDGIRAVARNVDYSEAGCHSAMQASKVLVVVGESPYAEFKGDSDELWLSDEHKAFIIGCRALGKQVIVVLISGRALVITDELKNSDAFIAAWLPGSEGAGVADFLYGTDGFKPKGKLPYAWPAAIEDLPLEADADHALFKFGFGLSEY</sequence>
<dbReference type="InterPro" id="IPR051915">
    <property type="entry name" value="Cellulose_Degrad_GH3"/>
</dbReference>
<protein>
    <recommendedName>
        <fullName evidence="3">beta-glucosidase</fullName>
        <ecNumber evidence="3">3.2.1.21</ecNumber>
    </recommendedName>
</protein>
<dbReference type="SUPFAM" id="SSF51445">
    <property type="entry name" value="(Trans)glycosidases"/>
    <property type="match status" value="1"/>
</dbReference>
<name>A0ABZ0I1F0_9GAMM</name>
<evidence type="ECO:0000313" key="10">
    <source>
        <dbReference type="Proteomes" id="UP001626537"/>
    </source>
</evidence>
<dbReference type="EMBL" id="CP136864">
    <property type="protein sequence ID" value="WOJ92853.1"/>
    <property type="molecule type" value="Genomic_DNA"/>
</dbReference>
<dbReference type="InterPro" id="IPR036881">
    <property type="entry name" value="Glyco_hydro_3_C_sf"/>
</dbReference>
<dbReference type="PANTHER" id="PTHR30620">
    <property type="entry name" value="PERIPLASMIC BETA-GLUCOSIDASE-RELATED"/>
    <property type="match status" value="1"/>
</dbReference>
<dbReference type="InterPro" id="IPR017853">
    <property type="entry name" value="GH"/>
</dbReference>
<reference evidence="9 10" key="1">
    <citation type="submission" date="2023-10" db="EMBL/GenBank/DDBJ databases">
        <title>Two novel species belonging to the OM43/NOR5 clade.</title>
        <authorList>
            <person name="Park M."/>
        </authorList>
    </citation>
    <scope>NUCLEOTIDE SEQUENCE [LARGE SCALE GENOMIC DNA]</scope>
    <source>
        <strain evidence="9 10">IMCC43200</strain>
    </source>
</reference>
<dbReference type="SUPFAM" id="SSF52279">
    <property type="entry name" value="Beta-D-glucan exohydrolase, C-terminal domain"/>
    <property type="match status" value="1"/>
</dbReference>
<evidence type="ECO:0000256" key="1">
    <source>
        <dbReference type="ARBA" id="ARBA00000448"/>
    </source>
</evidence>
<evidence type="ECO:0000259" key="7">
    <source>
        <dbReference type="Pfam" id="PF00933"/>
    </source>
</evidence>
<keyword evidence="10" id="KW-1185">Reference proteome</keyword>
<dbReference type="Gene3D" id="3.40.50.1700">
    <property type="entry name" value="Glycoside hydrolase family 3 C-terminal domain"/>
    <property type="match status" value="1"/>
</dbReference>
<evidence type="ECO:0000256" key="3">
    <source>
        <dbReference type="ARBA" id="ARBA00012744"/>
    </source>
</evidence>
<dbReference type="InterPro" id="IPR002772">
    <property type="entry name" value="Glyco_hydro_3_C"/>
</dbReference>
<dbReference type="EC" id="3.2.1.21" evidence="3"/>
<dbReference type="Proteomes" id="UP001626537">
    <property type="component" value="Chromosome"/>
</dbReference>
<evidence type="ECO:0000256" key="4">
    <source>
        <dbReference type="ARBA" id="ARBA00022729"/>
    </source>
</evidence>
<dbReference type="InterPro" id="IPR001764">
    <property type="entry name" value="Glyco_hydro_3_N"/>
</dbReference>
<dbReference type="PRINTS" id="PR00133">
    <property type="entry name" value="GLHYDRLASE3"/>
</dbReference>
<gene>
    <name evidence="9" type="ORF">R0135_13810</name>
</gene>
<accession>A0ABZ0I1F0</accession>
<keyword evidence="4" id="KW-0732">Signal</keyword>
<dbReference type="PANTHER" id="PTHR30620:SF16">
    <property type="entry name" value="LYSOSOMAL BETA GLUCOSIDASE"/>
    <property type="match status" value="1"/>
</dbReference>
<keyword evidence="5 9" id="KW-0378">Hydrolase</keyword>
<keyword evidence="6" id="KW-0326">Glycosidase</keyword>
<dbReference type="GO" id="GO:0016787">
    <property type="term" value="F:hydrolase activity"/>
    <property type="evidence" value="ECO:0007669"/>
    <property type="project" value="UniProtKB-KW"/>
</dbReference>